<dbReference type="EMBL" id="OV170228">
    <property type="protein sequence ID" value="CAH0729331.1"/>
    <property type="molecule type" value="Genomic_DNA"/>
</dbReference>
<gene>
    <name evidence="3" type="ORF">BINO364_LOCUS14439</name>
</gene>
<dbReference type="InterPro" id="IPR001079">
    <property type="entry name" value="Galectin_CRD"/>
</dbReference>
<sequence>MLKSCFECISGGRLENEVYGTSINGLTQRPAWPQPRQNEKMFRLPRALNVDDKVIVKGELTENMQRLSLGLTRGTVEPDIENIAFYMNIDKETDKIYIGSKENGINTSAGDVSEPFSDIHTDAVNGRSEFNVTILLRRNNQGQVVLRVGYSAYFSDKTVPINNLEDITYLIINGDVLKVNELQFLFAN</sequence>
<keyword evidence="1" id="KW-0430">Lectin</keyword>
<proteinExistence type="predicted"/>
<dbReference type="OrthoDB" id="7203600at2759"/>
<evidence type="ECO:0000256" key="1">
    <source>
        <dbReference type="ARBA" id="ARBA00022734"/>
    </source>
</evidence>
<name>A0A8J9YKT7_9NEOP</name>
<protein>
    <recommendedName>
        <fullName evidence="2">Galectin domain-containing protein</fullName>
    </recommendedName>
</protein>
<dbReference type="GO" id="GO:0030246">
    <property type="term" value="F:carbohydrate binding"/>
    <property type="evidence" value="ECO:0007669"/>
    <property type="project" value="UniProtKB-KW"/>
</dbReference>
<reference evidence="3" key="1">
    <citation type="submission" date="2021-12" db="EMBL/GenBank/DDBJ databases">
        <authorList>
            <person name="Martin H S."/>
        </authorList>
    </citation>
    <scope>NUCLEOTIDE SEQUENCE</scope>
</reference>
<dbReference type="PROSITE" id="PS51304">
    <property type="entry name" value="GALECTIN"/>
    <property type="match status" value="1"/>
</dbReference>
<evidence type="ECO:0000259" key="2">
    <source>
        <dbReference type="PROSITE" id="PS51304"/>
    </source>
</evidence>
<dbReference type="AlphaFoldDB" id="A0A8J9YKT7"/>
<dbReference type="Proteomes" id="UP000838878">
    <property type="component" value="Chromosome 8"/>
</dbReference>
<feature type="domain" description="Galectin" evidence="2">
    <location>
        <begin position="40"/>
        <end position="185"/>
    </location>
</feature>
<keyword evidence="4" id="KW-1185">Reference proteome</keyword>
<organism evidence="3 4">
    <name type="scientific">Brenthis ino</name>
    <name type="common">lesser marbled fritillary</name>
    <dbReference type="NCBI Taxonomy" id="405034"/>
    <lineage>
        <taxon>Eukaryota</taxon>
        <taxon>Metazoa</taxon>
        <taxon>Ecdysozoa</taxon>
        <taxon>Arthropoda</taxon>
        <taxon>Hexapoda</taxon>
        <taxon>Insecta</taxon>
        <taxon>Pterygota</taxon>
        <taxon>Neoptera</taxon>
        <taxon>Endopterygota</taxon>
        <taxon>Lepidoptera</taxon>
        <taxon>Glossata</taxon>
        <taxon>Ditrysia</taxon>
        <taxon>Papilionoidea</taxon>
        <taxon>Nymphalidae</taxon>
        <taxon>Heliconiinae</taxon>
        <taxon>Argynnini</taxon>
        <taxon>Brenthis</taxon>
    </lineage>
</organism>
<feature type="non-terminal residue" evidence="3">
    <location>
        <position position="188"/>
    </location>
</feature>
<evidence type="ECO:0000313" key="3">
    <source>
        <dbReference type="EMBL" id="CAH0729331.1"/>
    </source>
</evidence>
<evidence type="ECO:0000313" key="4">
    <source>
        <dbReference type="Proteomes" id="UP000838878"/>
    </source>
</evidence>
<accession>A0A8J9YKT7</accession>
<dbReference type="Gene3D" id="2.60.120.200">
    <property type="match status" value="1"/>
</dbReference>